<keyword evidence="2" id="KW-1185">Reference proteome</keyword>
<dbReference type="RefSeq" id="XP_022109464.1">
    <property type="nucleotide sequence ID" value="XM_022253772.1"/>
</dbReference>
<gene>
    <name evidence="3 4 5 6 7 8" type="primary">LOC110989402</name>
</gene>
<dbReference type="OrthoDB" id="3263820at2759"/>
<protein>
    <submittedName>
        <fullName evidence="3 4">Uncharacterized protein LOC110989402 isoform X1</fullName>
    </submittedName>
</protein>
<feature type="region of interest" description="Disordered" evidence="1">
    <location>
        <begin position="107"/>
        <end position="132"/>
    </location>
</feature>
<accession>A0A8B7ZV81</accession>
<proteinExistence type="predicted"/>
<feature type="compositionally biased region" description="Polar residues" evidence="1">
    <location>
        <begin position="47"/>
        <end position="64"/>
    </location>
</feature>
<dbReference type="AlphaFoldDB" id="A0A8B7ZV81"/>
<organism evidence="2 4">
    <name type="scientific">Acanthaster planci</name>
    <name type="common">Crown-of-thorns starfish</name>
    <dbReference type="NCBI Taxonomy" id="133434"/>
    <lineage>
        <taxon>Eukaryota</taxon>
        <taxon>Metazoa</taxon>
        <taxon>Echinodermata</taxon>
        <taxon>Eleutherozoa</taxon>
        <taxon>Asterozoa</taxon>
        <taxon>Asteroidea</taxon>
        <taxon>Valvatacea</taxon>
        <taxon>Valvatida</taxon>
        <taxon>Acanthasteridae</taxon>
        <taxon>Acanthaster</taxon>
    </lineage>
</organism>
<dbReference type="Pfam" id="PF02992">
    <property type="entry name" value="Transposase_21"/>
    <property type="match status" value="1"/>
</dbReference>
<dbReference type="RefSeq" id="XP_022109463.1">
    <property type="nucleotide sequence ID" value="XM_022253771.1"/>
</dbReference>
<evidence type="ECO:0000313" key="5">
    <source>
        <dbReference type="RefSeq" id="XP_022109464.1"/>
    </source>
</evidence>
<evidence type="ECO:0000313" key="7">
    <source>
        <dbReference type="RefSeq" id="XP_022109466.1"/>
    </source>
</evidence>
<feature type="compositionally biased region" description="Low complexity" evidence="1">
    <location>
        <begin position="65"/>
        <end position="80"/>
    </location>
</feature>
<evidence type="ECO:0000313" key="6">
    <source>
        <dbReference type="RefSeq" id="XP_022109465.1"/>
    </source>
</evidence>
<dbReference type="RefSeq" id="XP_022109465.1">
    <property type="nucleotide sequence ID" value="XM_022253773.1"/>
</dbReference>
<dbReference type="RefSeq" id="XP_022109466.1">
    <property type="nucleotide sequence ID" value="XM_022253774.1"/>
</dbReference>
<evidence type="ECO:0000313" key="3">
    <source>
        <dbReference type="RefSeq" id="XP_022109462.1"/>
    </source>
</evidence>
<sequence>MVPNVHNDLPLNEEGSVTTEANCAVELAYPEDPVYMLSEDENNPTPCTCIDSDSQASEQGELQYTSGDDTSSIGSSVESSGNHGHDCLGYPNHCNREMEPVDQIFDHQHADDDGDDDKLGEDDMNKASQPILPGSELSVGQVVTMIFAYALKHSLTKLAIQDLLKLIDTIVGPSNIPGTLFMLNKYIQSAQEKIKVHFYCPACLIYIGEFANEGLITCSNCNAQHSRCDLVKEGTFFLVSSLKSQLTEIFDDSVISQHLSYKQTRQKLSPNNIEDIFDGRVYKSVPKLRSVNNISMMWNTNGVPVFKSSKVSMWPIQCIINELPPTLRKENLLLCGLWFGEGKPDPTAFLKPFTDECNDLAENGFSWKDQESGAQKTSKVFTLICTCDSVARCALQNLKQFNGKFGCSWCLQEGQRVEKGRGFVQVYPYLRDPAQERNVVNTVQSAEDAVRVKEPVNGVKGPSILMLLTAFDIINGFPVDYLHNSLLGVTRYFGSLWLDSKNHDAEYYVGNETSKIDEKLTSIKPPNNLSRAPRSITSRHFWKGSEWRSWLLFYSIPCLLGVMKTPYLEHWLLLVHGLSLLLSESISPSDLYNADIMLHKFVLMTEVLYGKSHNTCNVHQLLHLVPTVRNIGPLWACSTFLFESYNGTLLKLFHGTQGISQQIINNFTLWQHMPKLMSKYVNNKSPPVQRYCNLLLNGLLSTRHAISFGHEVTLLGCPKLRDVTLEERLILETILDGPVPNLLQFYSRMIVGKKLIHSKGYDRVSRRNSSTVLLCNGSFGVVYDICVAENNCYILYYPINVNRQKKILYDRQTAACAPHIRVVTNISNIINVCQPEFVRNKCILIEKRHLFPHSIIITFPNTIESD</sequence>
<dbReference type="RefSeq" id="XP_022109462.1">
    <property type="nucleotide sequence ID" value="XM_022253770.1"/>
</dbReference>
<feature type="compositionally biased region" description="Acidic residues" evidence="1">
    <location>
        <begin position="112"/>
        <end position="122"/>
    </location>
</feature>
<dbReference type="Proteomes" id="UP000694845">
    <property type="component" value="Unplaced"/>
</dbReference>
<reference evidence="3 4" key="1">
    <citation type="submission" date="2025-04" db="UniProtKB">
        <authorList>
            <consortium name="RefSeq"/>
        </authorList>
    </citation>
    <scope>IDENTIFICATION</scope>
</reference>
<dbReference type="InterPro" id="IPR004242">
    <property type="entry name" value="Transposase_21"/>
</dbReference>
<name>A0A8B7ZV81_ACAPL</name>
<feature type="region of interest" description="Disordered" evidence="1">
    <location>
        <begin position="47"/>
        <end position="84"/>
    </location>
</feature>
<dbReference type="KEGG" id="aplc:110989402"/>
<dbReference type="PANTHER" id="PTHR46579">
    <property type="entry name" value="F5/8 TYPE C DOMAIN-CONTAINING PROTEIN-RELATED"/>
    <property type="match status" value="1"/>
</dbReference>
<dbReference type="RefSeq" id="XP_022109467.1">
    <property type="nucleotide sequence ID" value="XM_022253775.1"/>
</dbReference>
<evidence type="ECO:0000313" key="2">
    <source>
        <dbReference type="Proteomes" id="UP000694845"/>
    </source>
</evidence>
<dbReference type="GeneID" id="110989402"/>
<dbReference type="PANTHER" id="PTHR46579:SF1">
    <property type="entry name" value="F5_8 TYPE C DOMAIN-CONTAINING PROTEIN"/>
    <property type="match status" value="1"/>
</dbReference>
<evidence type="ECO:0000256" key="1">
    <source>
        <dbReference type="SAM" id="MobiDB-lite"/>
    </source>
</evidence>
<dbReference type="OMA" id="THESYID"/>
<evidence type="ECO:0000313" key="4">
    <source>
        <dbReference type="RefSeq" id="XP_022109463.1"/>
    </source>
</evidence>
<evidence type="ECO:0000313" key="8">
    <source>
        <dbReference type="RefSeq" id="XP_022109467.1"/>
    </source>
</evidence>